<keyword evidence="5" id="KW-1185">Reference proteome</keyword>
<name>A0A1E2V6B1_9GAMM</name>
<feature type="domain" description="Aminoglycoside phosphotransferase" evidence="3">
    <location>
        <begin position="32"/>
        <end position="260"/>
    </location>
</feature>
<dbReference type="Pfam" id="PF01636">
    <property type="entry name" value="APH"/>
    <property type="match status" value="1"/>
</dbReference>
<gene>
    <name evidence="4" type="ORF">BFW38_02310</name>
</gene>
<organism evidence="4 5">
    <name type="scientific">Terasakiispira papahanaumokuakeensis</name>
    <dbReference type="NCBI Taxonomy" id="197479"/>
    <lineage>
        <taxon>Bacteria</taxon>
        <taxon>Pseudomonadati</taxon>
        <taxon>Pseudomonadota</taxon>
        <taxon>Gammaproteobacteria</taxon>
        <taxon>Oceanospirillales</taxon>
        <taxon>Terasakiispira</taxon>
    </lineage>
</organism>
<dbReference type="SUPFAM" id="SSF56112">
    <property type="entry name" value="Protein kinase-like (PK-like)"/>
    <property type="match status" value="1"/>
</dbReference>
<comment type="caution">
    <text evidence="4">The sequence shown here is derived from an EMBL/GenBank/DDBJ whole genome shotgun (WGS) entry which is preliminary data.</text>
</comment>
<dbReference type="Gene3D" id="3.90.1200.10">
    <property type="match status" value="1"/>
</dbReference>
<evidence type="ECO:0000256" key="1">
    <source>
        <dbReference type="ARBA" id="ARBA00022741"/>
    </source>
</evidence>
<evidence type="ECO:0000259" key="3">
    <source>
        <dbReference type="Pfam" id="PF01636"/>
    </source>
</evidence>
<dbReference type="InterPro" id="IPR002575">
    <property type="entry name" value="Aminoglycoside_PTrfase"/>
</dbReference>
<proteinExistence type="predicted"/>
<dbReference type="AlphaFoldDB" id="A0A1E2V6B1"/>
<keyword evidence="2" id="KW-0067">ATP-binding</keyword>
<dbReference type="Gene3D" id="3.30.200.20">
    <property type="entry name" value="Phosphorylase Kinase, domain 1"/>
    <property type="match status" value="1"/>
</dbReference>
<evidence type="ECO:0000313" key="5">
    <source>
        <dbReference type="Proteomes" id="UP000094291"/>
    </source>
</evidence>
<protein>
    <recommendedName>
        <fullName evidence="3">Aminoglycoside phosphotransferase domain-containing protein</fullName>
    </recommendedName>
</protein>
<evidence type="ECO:0000313" key="4">
    <source>
        <dbReference type="EMBL" id="ODC02550.1"/>
    </source>
</evidence>
<dbReference type="RefSeq" id="WP_068996935.1">
    <property type="nucleotide sequence ID" value="NZ_MDTQ01000001.1"/>
</dbReference>
<accession>A0A1E2V6B1</accession>
<keyword evidence="1" id="KW-0547">Nucleotide-binding</keyword>
<dbReference type="PANTHER" id="PTHR33540:SF1">
    <property type="entry name" value="N-ACETYLMURAMATE_N-ACETYLGLUCOSAMINE KINASE"/>
    <property type="match status" value="1"/>
</dbReference>
<evidence type="ECO:0000256" key="2">
    <source>
        <dbReference type="ARBA" id="ARBA00022840"/>
    </source>
</evidence>
<reference evidence="4 5" key="1">
    <citation type="submission" date="2016-08" db="EMBL/GenBank/DDBJ databases">
        <authorList>
            <person name="Seilhamer J.J."/>
        </authorList>
    </citation>
    <scope>NUCLEOTIDE SEQUENCE [LARGE SCALE GENOMIC DNA]</scope>
    <source>
        <strain evidence="4 5">PH27A</strain>
    </source>
</reference>
<dbReference type="STRING" id="197479.BFW38_02310"/>
<dbReference type="OrthoDB" id="9809275at2"/>
<dbReference type="InterPro" id="IPR011009">
    <property type="entry name" value="Kinase-like_dom_sf"/>
</dbReference>
<dbReference type="PANTHER" id="PTHR33540">
    <property type="entry name" value="TRNA THREONYLCARBAMOYLADENOSINE BIOSYNTHESIS PROTEIN TSAE"/>
    <property type="match status" value="1"/>
</dbReference>
<dbReference type="Proteomes" id="UP000094291">
    <property type="component" value="Unassembled WGS sequence"/>
</dbReference>
<sequence>MSKTPPACRLALLQQWPGLQAALIDPATPAILTPVAGDASFRRYYRVSADQTRCGHPLIVMDAPPSHEDSFPFIRLAQAWRRHGIRVPQVMAYDFALGVALLEDFGDSVLLKGLNDTHVEQDYRQALDQLVDIQCLPCDASADYPLPTYNADLLQREMDLFDTWLIQGWLGERIPPWLSSSFQQWRETLVQCALAQPQVTVHRDYHSRNLMRQPDGTLGIIDFQDAVRGPLTYDVISLLKDSYRRWPRQRQRHWLRHWHRQAQVAGVPGADTLSSRALQEAFDTMSMQRHLKVAGIFARLFLRDGRTQYLADIPRTLQHLIEALQEYPQWADITQWLEQQIYPRVCLQLNTPQPDE</sequence>
<dbReference type="GO" id="GO:0005524">
    <property type="term" value="F:ATP binding"/>
    <property type="evidence" value="ECO:0007669"/>
    <property type="project" value="UniProtKB-KW"/>
</dbReference>
<dbReference type="EMBL" id="MDTQ01000001">
    <property type="protein sequence ID" value="ODC02550.1"/>
    <property type="molecule type" value="Genomic_DNA"/>
</dbReference>